<proteinExistence type="predicted"/>
<dbReference type="EMBL" id="QJVD01000024">
    <property type="protein sequence ID" value="PYI65465.1"/>
    <property type="molecule type" value="Genomic_DNA"/>
</dbReference>
<feature type="transmembrane region" description="Helical" evidence="1">
    <location>
        <begin position="178"/>
        <end position="197"/>
    </location>
</feature>
<gene>
    <name evidence="2" type="ORF">CVV68_18000</name>
</gene>
<sequence>MSWAARMVLRAYPPSFRARYGSELAALTEELPDSARTTADLVRGALGAWIRPRFAGPQARRLRLQASVSTTWLAWCAGFLIVPAVNKALLDPPGSGTSALVRGLLHAGSALLFIGWLLALMGAAHIVVRALGPGLRSRPKFFLGPLVPVMVSGILLVLGLLALLAISHTAPSNPAGPWALIGWSCVLIGFLMCLGVGPGVSLRRLEVPAPTLRLPARLATGLALALAAMCACCLIAVAVAGDAALDSSSFPVVIVLVIASLASVVALVSSARGIRAARHT</sequence>
<feature type="transmembrane region" description="Helical" evidence="1">
    <location>
        <begin position="252"/>
        <end position="271"/>
    </location>
</feature>
<keyword evidence="1" id="KW-0812">Transmembrane</keyword>
<evidence type="ECO:0000313" key="3">
    <source>
        <dbReference type="Proteomes" id="UP000247832"/>
    </source>
</evidence>
<evidence type="ECO:0000313" key="2">
    <source>
        <dbReference type="EMBL" id="PYI65465.1"/>
    </source>
</evidence>
<feature type="transmembrane region" description="Helical" evidence="1">
    <location>
        <begin position="110"/>
        <end position="131"/>
    </location>
</feature>
<keyword evidence="1" id="KW-0472">Membrane</keyword>
<feature type="transmembrane region" description="Helical" evidence="1">
    <location>
        <begin position="70"/>
        <end position="90"/>
    </location>
</feature>
<reference evidence="2 3" key="1">
    <citation type="submission" date="2018-05" db="EMBL/GenBank/DDBJ databases">
        <title>Genetic diversity of glacier-inhabiting Cryobacterium bacteria in China and description of Cryobacterium mengkeensis sp. nov. and Arthrobacter glacialis sp. nov.</title>
        <authorList>
            <person name="Liu Q."/>
            <person name="Xin Y.-H."/>
        </authorList>
    </citation>
    <scope>NUCLEOTIDE SEQUENCE [LARGE SCALE GENOMIC DNA]</scope>
    <source>
        <strain evidence="2 3">LI2</strain>
    </source>
</reference>
<name>A0A2V5L2K4_9MICC</name>
<protein>
    <submittedName>
        <fullName evidence="2">Uncharacterized protein</fullName>
    </submittedName>
</protein>
<accession>A0A2V5L2K4</accession>
<feature type="transmembrane region" description="Helical" evidence="1">
    <location>
        <begin position="218"/>
        <end position="240"/>
    </location>
</feature>
<keyword evidence="3" id="KW-1185">Reference proteome</keyword>
<dbReference type="Proteomes" id="UP000247832">
    <property type="component" value="Unassembled WGS sequence"/>
</dbReference>
<keyword evidence="1" id="KW-1133">Transmembrane helix</keyword>
<feature type="transmembrane region" description="Helical" evidence="1">
    <location>
        <begin position="143"/>
        <end position="166"/>
    </location>
</feature>
<dbReference type="AlphaFoldDB" id="A0A2V5L2K4"/>
<evidence type="ECO:0000256" key="1">
    <source>
        <dbReference type="SAM" id="Phobius"/>
    </source>
</evidence>
<organism evidence="2 3">
    <name type="scientific">Arthrobacter livingstonensis</name>
    <dbReference type="NCBI Taxonomy" id="670078"/>
    <lineage>
        <taxon>Bacteria</taxon>
        <taxon>Bacillati</taxon>
        <taxon>Actinomycetota</taxon>
        <taxon>Actinomycetes</taxon>
        <taxon>Micrococcales</taxon>
        <taxon>Micrococcaceae</taxon>
        <taxon>Arthrobacter</taxon>
    </lineage>
</organism>
<comment type="caution">
    <text evidence="2">The sequence shown here is derived from an EMBL/GenBank/DDBJ whole genome shotgun (WGS) entry which is preliminary data.</text>
</comment>